<comment type="caution">
    <text evidence="10">The sequence shown here is derived from an EMBL/GenBank/DDBJ whole genome shotgun (WGS) entry which is preliminary data.</text>
</comment>
<dbReference type="RefSeq" id="WP_168525130.1">
    <property type="nucleotide sequence ID" value="NZ_JBHSKH010000028.1"/>
</dbReference>
<reference evidence="11" key="1">
    <citation type="journal article" date="2019" name="Int. J. Syst. Evol. Microbiol.">
        <title>The Global Catalogue of Microorganisms (GCM) 10K type strain sequencing project: providing services to taxonomists for standard genome sequencing and annotation.</title>
        <authorList>
            <consortium name="The Broad Institute Genomics Platform"/>
            <consortium name="The Broad Institute Genome Sequencing Center for Infectious Disease"/>
            <person name="Wu L."/>
            <person name="Ma J."/>
        </authorList>
    </citation>
    <scope>NUCLEOTIDE SEQUENCE [LARGE SCALE GENOMIC DNA]</scope>
    <source>
        <strain evidence="11">CGMCC 4.7020</strain>
    </source>
</reference>
<dbReference type="EMBL" id="JBHTMM010000063">
    <property type="protein sequence ID" value="MFD1310933.1"/>
    <property type="molecule type" value="Genomic_DNA"/>
</dbReference>
<protein>
    <recommendedName>
        <fullName evidence="8">Ferredoxin</fullName>
    </recommendedName>
</protein>
<keyword evidence="2 8" id="KW-0813">Transport</keyword>
<evidence type="ECO:0000259" key="9">
    <source>
        <dbReference type="PROSITE" id="PS51379"/>
    </source>
</evidence>
<dbReference type="InterPro" id="IPR001080">
    <property type="entry name" value="3Fe4S_ferredoxin"/>
</dbReference>
<dbReference type="Proteomes" id="UP001597058">
    <property type="component" value="Unassembled WGS sequence"/>
</dbReference>
<dbReference type="Pfam" id="PF13370">
    <property type="entry name" value="Fer4_13"/>
    <property type="match status" value="1"/>
</dbReference>
<dbReference type="PROSITE" id="PS51379">
    <property type="entry name" value="4FE4S_FER_2"/>
    <property type="match status" value="1"/>
</dbReference>
<evidence type="ECO:0000256" key="4">
    <source>
        <dbReference type="ARBA" id="ARBA00022982"/>
    </source>
</evidence>
<comment type="cofactor">
    <cofactor evidence="1">
        <name>[3Fe-4S] cluster</name>
        <dbReference type="ChEBI" id="CHEBI:21137"/>
    </cofactor>
</comment>
<organism evidence="10 11">
    <name type="scientific">Streptomyces kaempferi</name>
    <dbReference type="NCBI Taxonomy" id="333725"/>
    <lineage>
        <taxon>Bacteria</taxon>
        <taxon>Bacillati</taxon>
        <taxon>Actinomycetota</taxon>
        <taxon>Actinomycetes</taxon>
        <taxon>Kitasatosporales</taxon>
        <taxon>Streptomycetaceae</taxon>
        <taxon>Streptomyces</taxon>
    </lineage>
</organism>
<keyword evidence="3 8" id="KW-0479">Metal-binding</keyword>
<keyword evidence="4 8" id="KW-0249">Electron transport</keyword>
<feature type="domain" description="4Fe-4S ferredoxin-type" evidence="9">
    <location>
        <begin position="1"/>
        <end position="29"/>
    </location>
</feature>
<keyword evidence="6 8" id="KW-0411">Iron-sulfur</keyword>
<evidence type="ECO:0000256" key="2">
    <source>
        <dbReference type="ARBA" id="ARBA00022448"/>
    </source>
</evidence>
<evidence type="ECO:0000313" key="11">
    <source>
        <dbReference type="Proteomes" id="UP001597058"/>
    </source>
</evidence>
<evidence type="ECO:0000256" key="8">
    <source>
        <dbReference type="RuleBase" id="RU368020"/>
    </source>
</evidence>
<name>A0ABW3XRS2_9ACTN</name>
<proteinExistence type="predicted"/>
<sequence>MDIAIDQDKCMGAGQCVLIAPEVFDQDETDGRALLLIERPGGDHHEAIREAHESCPLGAITLQED</sequence>
<dbReference type="PRINTS" id="PR00352">
    <property type="entry name" value="3FE4SFRDOXIN"/>
</dbReference>
<evidence type="ECO:0000256" key="6">
    <source>
        <dbReference type="ARBA" id="ARBA00023014"/>
    </source>
</evidence>
<evidence type="ECO:0000313" key="10">
    <source>
        <dbReference type="EMBL" id="MFD1310933.1"/>
    </source>
</evidence>
<comment type="function">
    <text evidence="8">Ferredoxins are iron-sulfur proteins that transfer electrons in a wide variety of metabolic reactions.</text>
</comment>
<gene>
    <name evidence="10" type="ORF">ACFQ5X_34520</name>
</gene>
<evidence type="ECO:0000256" key="3">
    <source>
        <dbReference type="ARBA" id="ARBA00022723"/>
    </source>
</evidence>
<keyword evidence="11" id="KW-1185">Reference proteome</keyword>
<keyword evidence="5 8" id="KW-0408">Iron</keyword>
<evidence type="ECO:0000256" key="1">
    <source>
        <dbReference type="ARBA" id="ARBA00001927"/>
    </source>
</evidence>
<dbReference type="SUPFAM" id="SSF54862">
    <property type="entry name" value="4Fe-4S ferredoxins"/>
    <property type="match status" value="1"/>
</dbReference>
<dbReference type="InterPro" id="IPR051269">
    <property type="entry name" value="Fe-S_cluster_ET"/>
</dbReference>
<dbReference type="PANTHER" id="PTHR36923:SF3">
    <property type="entry name" value="FERREDOXIN"/>
    <property type="match status" value="1"/>
</dbReference>
<dbReference type="InterPro" id="IPR017896">
    <property type="entry name" value="4Fe4S_Fe-S-bd"/>
</dbReference>
<keyword evidence="7" id="KW-0003">3Fe-4S</keyword>
<dbReference type="PANTHER" id="PTHR36923">
    <property type="entry name" value="FERREDOXIN"/>
    <property type="match status" value="1"/>
</dbReference>
<evidence type="ECO:0000256" key="5">
    <source>
        <dbReference type="ARBA" id="ARBA00023004"/>
    </source>
</evidence>
<accession>A0ABW3XRS2</accession>
<evidence type="ECO:0000256" key="7">
    <source>
        <dbReference type="ARBA" id="ARBA00023291"/>
    </source>
</evidence>
<dbReference type="Gene3D" id="3.30.70.20">
    <property type="match status" value="1"/>
</dbReference>